<dbReference type="Proteomes" id="UP000682733">
    <property type="component" value="Unassembled WGS sequence"/>
</dbReference>
<dbReference type="GO" id="GO:0005664">
    <property type="term" value="C:nuclear origin of replication recognition complex"/>
    <property type="evidence" value="ECO:0007669"/>
    <property type="project" value="UniProtKB-UniRule"/>
</dbReference>
<evidence type="ECO:0000256" key="5">
    <source>
        <dbReference type="ARBA" id="ARBA00023242"/>
    </source>
</evidence>
<dbReference type="AlphaFoldDB" id="A0A8S2E8B5"/>
<comment type="subunit">
    <text evidence="6">Component of the origin recognition complex (ORC).</text>
</comment>
<gene>
    <name evidence="9" type="ORF">OVA965_LOCUS18274</name>
    <name evidence="10" type="ORF">TMI583_LOCUS18288</name>
</gene>
<organism evidence="9 11">
    <name type="scientific">Didymodactylos carnosus</name>
    <dbReference type="NCBI Taxonomy" id="1234261"/>
    <lineage>
        <taxon>Eukaryota</taxon>
        <taxon>Metazoa</taxon>
        <taxon>Spiralia</taxon>
        <taxon>Gnathifera</taxon>
        <taxon>Rotifera</taxon>
        <taxon>Eurotatoria</taxon>
        <taxon>Bdelloidea</taxon>
        <taxon>Philodinida</taxon>
        <taxon>Philodinidae</taxon>
        <taxon>Didymodactylos</taxon>
    </lineage>
</organism>
<sequence length="465" mass="54010">MNRPVKVLFIASENVPNHFVNIDDAEYINEQRQEQMEKMGKKLSKSNMNQATFHPIVDELSESKENVLSQRPISHILPRFPYRHCNLKQKRRRQIQKKNIGTKKNLLQETENIDVNYDEIDIAVDEHEVENTQTHDSDNQKRFKNNLLHLSPNDIHNTALSIQELATNGKIKDYIMHNIIKDAQIFSQWFDLLRCGFSVLLSGVGSKKSVVKLFFKKYLKGKYLSFIIHGYLPNATLKEVLQSICDCPDIAIDMNTRKSEECMLEIIKQLENKALHIYLLINNIDGMNFRNSSVQNVFQLAAKCSYIHLLATIDHINAPLIWNQQGMLESFNWIFFDVHTWLPYIDETVNERLVTSRAQTGHLAVSAIEHVVESLTPNARRIFRIIVEAYLANSKDYDGMKFSELYDISRRSFYVNNEQSLRLQLVEFIDHHLVKLRKSSADGQEVVQLLVTELDMLKHISTKLN</sequence>
<evidence type="ECO:0000259" key="8">
    <source>
        <dbReference type="Pfam" id="PF24882"/>
    </source>
</evidence>
<comment type="similarity">
    <text evidence="2 6">Belongs to the ORC2 family.</text>
</comment>
<dbReference type="EMBL" id="CAJNOK010009028">
    <property type="protein sequence ID" value="CAF1079122.1"/>
    <property type="molecule type" value="Genomic_DNA"/>
</dbReference>
<evidence type="ECO:0000259" key="7">
    <source>
        <dbReference type="Pfam" id="PF04084"/>
    </source>
</evidence>
<reference evidence="9" key="1">
    <citation type="submission" date="2021-02" db="EMBL/GenBank/DDBJ databases">
        <authorList>
            <person name="Nowell W R."/>
        </authorList>
    </citation>
    <scope>NUCLEOTIDE SEQUENCE</scope>
</reference>
<evidence type="ECO:0000313" key="10">
    <source>
        <dbReference type="EMBL" id="CAF3842483.1"/>
    </source>
</evidence>
<evidence type="ECO:0000256" key="6">
    <source>
        <dbReference type="RuleBase" id="RU368084"/>
    </source>
</evidence>
<dbReference type="GO" id="GO:0006260">
    <property type="term" value="P:DNA replication"/>
    <property type="evidence" value="ECO:0007669"/>
    <property type="project" value="UniProtKB-UniRule"/>
</dbReference>
<comment type="caution">
    <text evidence="9">The sequence shown here is derived from an EMBL/GenBank/DDBJ whole genome shotgun (WGS) entry which is preliminary data.</text>
</comment>
<evidence type="ECO:0000256" key="1">
    <source>
        <dbReference type="ARBA" id="ARBA00004123"/>
    </source>
</evidence>
<dbReference type="EMBL" id="CAJOBA010009045">
    <property type="protein sequence ID" value="CAF3842483.1"/>
    <property type="molecule type" value="Genomic_DNA"/>
</dbReference>
<dbReference type="PANTHER" id="PTHR14052">
    <property type="entry name" value="ORIGIN RECOGNITION COMPLEX SUBUNIT 2"/>
    <property type="match status" value="1"/>
</dbReference>
<evidence type="ECO:0000256" key="4">
    <source>
        <dbReference type="ARBA" id="ARBA00022705"/>
    </source>
</evidence>
<name>A0A8S2E8B5_9BILA</name>
<comment type="function">
    <text evidence="6">Component of the origin recognition complex (ORC) that binds origins of replication. DNA-binding is ATP-dependent. ORC is required to assemble the pre-replication complex necessary to initiate DNA replication.</text>
</comment>
<dbReference type="InterPro" id="IPR056773">
    <property type="entry name" value="WHD_ORC2"/>
</dbReference>
<protein>
    <recommendedName>
        <fullName evidence="3 6">Origin recognition complex subunit 2</fullName>
    </recommendedName>
</protein>
<dbReference type="PANTHER" id="PTHR14052:SF0">
    <property type="entry name" value="ORIGIN RECOGNITION COMPLEX SUBUNIT 2"/>
    <property type="match status" value="1"/>
</dbReference>
<dbReference type="Pfam" id="PF04084">
    <property type="entry name" value="RecA-like_ORC2"/>
    <property type="match status" value="1"/>
</dbReference>
<feature type="domain" description="Origin recognition complex subunit 2 winged-helix" evidence="8">
    <location>
        <begin position="394"/>
        <end position="448"/>
    </location>
</feature>
<evidence type="ECO:0000313" key="9">
    <source>
        <dbReference type="EMBL" id="CAF1079122.1"/>
    </source>
</evidence>
<evidence type="ECO:0000313" key="11">
    <source>
        <dbReference type="Proteomes" id="UP000677228"/>
    </source>
</evidence>
<dbReference type="Pfam" id="PF24882">
    <property type="entry name" value="WHD_ORC2"/>
    <property type="match status" value="1"/>
</dbReference>
<comment type="subcellular location">
    <subcellularLocation>
        <location evidence="1 6">Nucleus</location>
    </subcellularLocation>
</comment>
<dbReference type="InterPro" id="IPR056772">
    <property type="entry name" value="RecA-like_ORC2"/>
</dbReference>
<proteinExistence type="inferred from homology"/>
<dbReference type="InterPro" id="IPR007220">
    <property type="entry name" value="ORC2"/>
</dbReference>
<evidence type="ECO:0000256" key="2">
    <source>
        <dbReference type="ARBA" id="ARBA00007421"/>
    </source>
</evidence>
<feature type="domain" description="Origin recognition complex subunit 2 RecA-like" evidence="7">
    <location>
        <begin position="182"/>
        <end position="338"/>
    </location>
</feature>
<evidence type="ECO:0000256" key="3">
    <source>
        <dbReference type="ARBA" id="ARBA00019080"/>
    </source>
</evidence>
<dbReference type="GO" id="GO:0003688">
    <property type="term" value="F:DNA replication origin binding"/>
    <property type="evidence" value="ECO:0007669"/>
    <property type="project" value="UniProtKB-UniRule"/>
</dbReference>
<keyword evidence="4 6" id="KW-0235">DNA replication</keyword>
<dbReference type="Proteomes" id="UP000677228">
    <property type="component" value="Unassembled WGS sequence"/>
</dbReference>
<accession>A0A8S2E8B5</accession>
<keyword evidence="5 6" id="KW-0539">Nucleus</keyword>